<accession>A0A315ZPX6</accession>
<keyword evidence="3" id="KW-0645">Protease</keyword>
<proteinExistence type="inferred from homology"/>
<dbReference type="Gene3D" id="3.90.226.10">
    <property type="entry name" value="2-enoyl-CoA Hydratase, Chain A, domain 1"/>
    <property type="match status" value="1"/>
</dbReference>
<comment type="similarity">
    <text evidence="1">Belongs to the peptidase S49 family.</text>
</comment>
<dbReference type="RefSeq" id="WP_146202359.1">
    <property type="nucleotide sequence ID" value="NZ_QGDT01000062.1"/>
</dbReference>
<feature type="non-terminal residue" evidence="3">
    <location>
        <position position="1"/>
    </location>
</feature>
<dbReference type="GO" id="GO:0008233">
    <property type="term" value="F:peptidase activity"/>
    <property type="evidence" value="ECO:0007669"/>
    <property type="project" value="UniProtKB-KW"/>
</dbReference>
<evidence type="ECO:0000313" key="4">
    <source>
        <dbReference type="Proteomes" id="UP000245880"/>
    </source>
</evidence>
<dbReference type="SUPFAM" id="SSF52096">
    <property type="entry name" value="ClpP/crotonase"/>
    <property type="match status" value="1"/>
</dbReference>
<name>A0A315ZPX6_9BACT</name>
<keyword evidence="3" id="KW-0378">Hydrolase</keyword>
<organism evidence="3 4">
    <name type="scientific">Dyadobacter jejuensis</name>
    <dbReference type="NCBI Taxonomy" id="1082580"/>
    <lineage>
        <taxon>Bacteria</taxon>
        <taxon>Pseudomonadati</taxon>
        <taxon>Bacteroidota</taxon>
        <taxon>Cytophagia</taxon>
        <taxon>Cytophagales</taxon>
        <taxon>Spirosomataceae</taxon>
        <taxon>Dyadobacter</taxon>
    </lineage>
</organism>
<dbReference type="CDD" id="cd07022">
    <property type="entry name" value="S49_Sppa_36K_type"/>
    <property type="match status" value="1"/>
</dbReference>
<protein>
    <submittedName>
        <fullName evidence="3">Protease-4</fullName>
    </submittedName>
</protein>
<dbReference type="InterPro" id="IPR002142">
    <property type="entry name" value="Peptidase_S49"/>
</dbReference>
<keyword evidence="4" id="KW-1185">Reference proteome</keyword>
<dbReference type="GO" id="GO:0006508">
    <property type="term" value="P:proteolysis"/>
    <property type="evidence" value="ECO:0007669"/>
    <property type="project" value="UniProtKB-KW"/>
</dbReference>
<evidence type="ECO:0000256" key="1">
    <source>
        <dbReference type="ARBA" id="ARBA00008683"/>
    </source>
</evidence>
<dbReference type="EMBL" id="QGDT01000062">
    <property type="protein sequence ID" value="PWJ47631.1"/>
    <property type="molecule type" value="Genomic_DNA"/>
</dbReference>
<comment type="caution">
    <text evidence="3">The sequence shown here is derived from an EMBL/GenBank/DDBJ whole genome shotgun (WGS) entry which is preliminary data.</text>
</comment>
<evidence type="ECO:0000313" key="3">
    <source>
        <dbReference type="EMBL" id="PWJ47631.1"/>
    </source>
</evidence>
<evidence type="ECO:0000259" key="2">
    <source>
        <dbReference type="Pfam" id="PF01343"/>
    </source>
</evidence>
<dbReference type="InterPro" id="IPR033855">
    <property type="entry name" value="Protein_C"/>
</dbReference>
<dbReference type="Gene3D" id="6.20.330.10">
    <property type="match status" value="1"/>
</dbReference>
<dbReference type="PANTHER" id="PTHR42987:SF4">
    <property type="entry name" value="PROTEASE SOHB-RELATED"/>
    <property type="match status" value="1"/>
</dbReference>
<dbReference type="Proteomes" id="UP000245880">
    <property type="component" value="Unassembled WGS sequence"/>
</dbReference>
<sequence length="235" mass="25056">DDGGSRSAYQRLDKVESKAGRVVIIPLQGAMSRNGDYCSWGTSHISSWLLEAYTDPNVAGVILETNSGGGAVDGTELLAETIRQRTKPVVGYVTGMAASAAYWAISQCDEIVMESAAASEVGSIGIIAMHVDMTQAYEKAGFKVTIIRSQGSEEKALFNSSEPLTEEIKATVQAEMAPIKDAFIKQVVTARPGMTKELTKGGMYNGKQAVKNGMADSIGYMGDAIARLVKLQSNY</sequence>
<dbReference type="AlphaFoldDB" id="A0A315ZPX6"/>
<feature type="domain" description="Peptidase S49" evidence="2">
    <location>
        <begin position="83"/>
        <end position="231"/>
    </location>
</feature>
<reference evidence="3 4" key="1">
    <citation type="submission" date="2018-03" db="EMBL/GenBank/DDBJ databases">
        <title>Genomic Encyclopedia of Archaeal and Bacterial Type Strains, Phase II (KMG-II): from individual species to whole genera.</title>
        <authorList>
            <person name="Goeker M."/>
        </authorList>
    </citation>
    <scope>NUCLEOTIDE SEQUENCE [LARGE SCALE GENOMIC DNA]</scope>
    <source>
        <strain evidence="3 4">DSM 100346</strain>
    </source>
</reference>
<gene>
    <name evidence="3" type="ORF">CLV98_1623</name>
</gene>
<dbReference type="PANTHER" id="PTHR42987">
    <property type="entry name" value="PEPTIDASE S49"/>
    <property type="match status" value="1"/>
</dbReference>
<dbReference type="InterPro" id="IPR029045">
    <property type="entry name" value="ClpP/crotonase-like_dom_sf"/>
</dbReference>
<dbReference type="Pfam" id="PF01343">
    <property type="entry name" value="Peptidase_S49"/>
    <property type="match status" value="1"/>
</dbReference>